<dbReference type="Pfam" id="PF01632">
    <property type="entry name" value="Ribosomal_L35p"/>
    <property type="match status" value="1"/>
</dbReference>
<evidence type="ECO:0000256" key="3">
    <source>
        <dbReference type="ARBA" id="ARBA00023274"/>
    </source>
</evidence>
<name>A0A1C9CHI7_PLOCA</name>
<keyword evidence="3 4" id="KW-0687">Ribonucleoprotein</keyword>
<protein>
    <recommendedName>
        <fullName evidence="4">50S ribosomal protein L35</fullName>
    </recommendedName>
</protein>
<dbReference type="RefSeq" id="YP_009297918.1">
    <property type="nucleotide sequence ID" value="NC_031179.1"/>
</dbReference>
<evidence type="ECO:0000313" key="5">
    <source>
        <dbReference type="EMBL" id="AOM67856.1"/>
    </source>
</evidence>
<evidence type="ECO:0000256" key="4">
    <source>
        <dbReference type="RuleBase" id="RU000568"/>
    </source>
</evidence>
<geneLocation type="plastid" evidence="5"/>
<dbReference type="SUPFAM" id="SSF143034">
    <property type="entry name" value="L35p-like"/>
    <property type="match status" value="1"/>
</dbReference>
<dbReference type="InterPro" id="IPR018265">
    <property type="entry name" value="Ribosomal_bL35_CS"/>
</dbReference>
<dbReference type="InterPro" id="IPR021137">
    <property type="entry name" value="Ribosomal_bL35-like"/>
</dbReference>
<dbReference type="Gene3D" id="4.10.410.60">
    <property type="match status" value="1"/>
</dbReference>
<dbReference type="PRINTS" id="PR00064">
    <property type="entry name" value="RIBOSOMALL35"/>
</dbReference>
<proteinExistence type="inferred from homology"/>
<dbReference type="HAMAP" id="MF_00514">
    <property type="entry name" value="Ribosomal_bL35"/>
    <property type="match status" value="1"/>
</dbReference>
<keyword evidence="2 4" id="KW-0689">Ribosomal protein</keyword>
<dbReference type="GO" id="GO:0015934">
    <property type="term" value="C:large ribosomal subunit"/>
    <property type="evidence" value="ECO:0007669"/>
    <property type="project" value="TreeGrafter"/>
</dbReference>
<gene>
    <name evidence="5" type="primary">rpl35</name>
    <name evidence="5" type="ORF">Plocam_020</name>
</gene>
<dbReference type="FunFam" id="4.10.410.60:FF:000001">
    <property type="entry name" value="50S ribosomal protein L35"/>
    <property type="match status" value="1"/>
</dbReference>
<accession>A0A1C9CHI7</accession>
<dbReference type="PANTHER" id="PTHR33343:SF1">
    <property type="entry name" value="LARGE RIBOSOMAL SUBUNIT PROTEIN BL35M"/>
    <property type="match status" value="1"/>
</dbReference>
<sequence length="66" mass="7997">MYKLKTSSSIAKRFKITSTGKFLRYRANHNHLLQKKRSKRKQKLRHVALLNSRNFLNFKSQLPYIY</sequence>
<dbReference type="PROSITE" id="PS00936">
    <property type="entry name" value="RIBOSOMAL_L35"/>
    <property type="match status" value="1"/>
</dbReference>
<dbReference type="PANTHER" id="PTHR33343">
    <property type="entry name" value="54S RIBOSOMAL PROTEIN BL35M"/>
    <property type="match status" value="1"/>
</dbReference>
<dbReference type="GO" id="GO:0003735">
    <property type="term" value="F:structural constituent of ribosome"/>
    <property type="evidence" value="ECO:0007669"/>
    <property type="project" value="InterPro"/>
</dbReference>
<reference evidence="5" key="1">
    <citation type="journal article" date="2016" name="BMC Biol.">
        <title>Parallel evolution of highly conserved plastid genome architecture in red seaweeds and seed plants.</title>
        <authorList>
            <person name="Lee J."/>
            <person name="Cho C.H."/>
            <person name="Park S.I."/>
            <person name="Choi J.W."/>
            <person name="Song H.S."/>
            <person name="West J.A."/>
            <person name="Bhattacharya D."/>
            <person name="Yoon H.S."/>
        </authorList>
    </citation>
    <scope>NUCLEOTIDE SEQUENCE</scope>
</reference>
<dbReference type="EMBL" id="KX284727">
    <property type="protein sequence ID" value="AOM67856.1"/>
    <property type="molecule type" value="Genomic_DNA"/>
</dbReference>
<comment type="similarity">
    <text evidence="1 4">Belongs to the bacterial ribosomal protein bL35 family.</text>
</comment>
<dbReference type="AlphaFoldDB" id="A0A1C9CHI7"/>
<dbReference type="GeneID" id="29074313"/>
<evidence type="ECO:0000256" key="1">
    <source>
        <dbReference type="ARBA" id="ARBA00006598"/>
    </source>
</evidence>
<keyword evidence="5" id="KW-0934">Plastid</keyword>
<dbReference type="GO" id="GO:0006412">
    <property type="term" value="P:translation"/>
    <property type="evidence" value="ECO:0007669"/>
    <property type="project" value="InterPro"/>
</dbReference>
<dbReference type="NCBIfam" id="TIGR00001">
    <property type="entry name" value="rpmI_bact"/>
    <property type="match status" value="1"/>
</dbReference>
<organism evidence="5">
    <name type="scientific">Plocamium cartilagineum</name>
    <name type="common">Red comb weed</name>
    <name type="synonym">Gelidium cartilagineum</name>
    <dbReference type="NCBI Taxonomy" id="31452"/>
    <lineage>
        <taxon>Eukaryota</taxon>
        <taxon>Rhodophyta</taxon>
        <taxon>Florideophyceae</taxon>
        <taxon>Rhodymeniophycidae</taxon>
        <taxon>Plocamiales</taxon>
        <taxon>Plocamiaceae</taxon>
        <taxon>Plocamium</taxon>
    </lineage>
</organism>
<dbReference type="InterPro" id="IPR001706">
    <property type="entry name" value="Ribosomal_bL35"/>
</dbReference>
<dbReference type="InterPro" id="IPR037229">
    <property type="entry name" value="Ribosomal_bL35_sf"/>
</dbReference>
<evidence type="ECO:0000256" key="2">
    <source>
        <dbReference type="ARBA" id="ARBA00022980"/>
    </source>
</evidence>